<name>A0ABV7ZEM9_9DEIO</name>
<evidence type="ECO:0000313" key="2">
    <source>
        <dbReference type="EMBL" id="MFC3834838.1"/>
    </source>
</evidence>
<dbReference type="Gene3D" id="1.40.20.10">
    <property type="entry name" value="CHAD domain"/>
    <property type="match status" value="1"/>
</dbReference>
<proteinExistence type="predicted"/>
<organism evidence="2 3">
    <name type="scientific">Deinococcus rufus</name>
    <dbReference type="NCBI Taxonomy" id="2136097"/>
    <lineage>
        <taxon>Bacteria</taxon>
        <taxon>Thermotogati</taxon>
        <taxon>Deinococcota</taxon>
        <taxon>Deinococci</taxon>
        <taxon>Deinococcales</taxon>
        <taxon>Deinococcaceae</taxon>
        <taxon>Deinococcus</taxon>
    </lineage>
</organism>
<gene>
    <name evidence="2" type="ORF">ACFOSB_18420</name>
</gene>
<dbReference type="PANTHER" id="PTHR39339">
    <property type="entry name" value="SLR1444 PROTEIN"/>
    <property type="match status" value="1"/>
</dbReference>
<sequence length="239" mass="27604">MGSFGHPRRTLRALWPQLNVGSPDAIHEVRKLTRRVQAQVRVARSPRATRRAWRDLRRAVAGVRDRDAAGAHLLQALRDLGVSDSERATFQAVWTADREARFAGVTLPPLPPAVKKPRHWKARTRTLLSRDARALIEEGDRVMDSRHVEDWHMWRRHLKRYRYTHALLDGPPNTLLRVLDDLGRMQDAHVIGQVLATEEWLPEYRDALLEREEHARLAAEARVRRGWPALRRRLAAQAS</sequence>
<comment type="caution">
    <text evidence="2">The sequence shown here is derived from an EMBL/GenBank/DDBJ whole genome shotgun (WGS) entry which is preliminary data.</text>
</comment>
<dbReference type="InterPro" id="IPR038186">
    <property type="entry name" value="CHAD_dom_sf"/>
</dbReference>
<dbReference type="RefSeq" id="WP_380103243.1">
    <property type="nucleotide sequence ID" value="NZ_JBHRZG010000024.1"/>
</dbReference>
<reference evidence="3" key="1">
    <citation type="journal article" date="2019" name="Int. J. Syst. Evol. Microbiol.">
        <title>The Global Catalogue of Microorganisms (GCM) 10K type strain sequencing project: providing services to taxonomists for standard genome sequencing and annotation.</title>
        <authorList>
            <consortium name="The Broad Institute Genomics Platform"/>
            <consortium name="The Broad Institute Genome Sequencing Center for Infectious Disease"/>
            <person name="Wu L."/>
            <person name="Ma J."/>
        </authorList>
    </citation>
    <scope>NUCLEOTIDE SEQUENCE [LARGE SCALE GENOMIC DNA]</scope>
    <source>
        <strain evidence="3">CCTCC AB 2017081</strain>
    </source>
</reference>
<accession>A0ABV7ZEM9</accession>
<dbReference type="Proteomes" id="UP001595803">
    <property type="component" value="Unassembled WGS sequence"/>
</dbReference>
<feature type="domain" description="CHAD" evidence="1">
    <location>
        <begin position="1"/>
        <end position="232"/>
    </location>
</feature>
<evidence type="ECO:0000259" key="1">
    <source>
        <dbReference type="PROSITE" id="PS51708"/>
    </source>
</evidence>
<protein>
    <submittedName>
        <fullName evidence="2">CHAD domain-containing protein</fullName>
    </submittedName>
</protein>
<dbReference type="PROSITE" id="PS51708">
    <property type="entry name" value="CHAD"/>
    <property type="match status" value="1"/>
</dbReference>
<dbReference type="SMART" id="SM00880">
    <property type="entry name" value="CHAD"/>
    <property type="match status" value="1"/>
</dbReference>
<dbReference type="EMBL" id="JBHRZG010000024">
    <property type="protein sequence ID" value="MFC3834838.1"/>
    <property type="molecule type" value="Genomic_DNA"/>
</dbReference>
<dbReference type="InterPro" id="IPR007899">
    <property type="entry name" value="CHAD_dom"/>
</dbReference>
<dbReference type="PANTHER" id="PTHR39339:SF1">
    <property type="entry name" value="CHAD DOMAIN-CONTAINING PROTEIN"/>
    <property type="match status" value="1"/>
</dbReference>
<keyword evidence="3" id="KW-1185">Reference proteome</keyword>
<evidence type="ECO:0000313" key="3">
    <source>
        <dbReference type="Proteomes" id="UP001595803"/>
    </source>
</evidence>